<dbReference type="InterPro" id="IPR005177">
    <property type="entry name" value="Kinase-pyrophosphorylase"/>
</dbReference>
<dbReference type="Proteomes" id="UP000637695">
    <property type="component" value="Unassembled WGS sequence"/>
</dbReference>
<dbReference type="GO" id="GO:0005524">
    <property type="term" value="F:ATP binding"/>
    <property type="evidence" value="ECO:0007669"/>
    <property type="project" value="InterPro"/>
</dbReference>
<evidence type="ECO:0000256" key="1">
    <source>
        <dbReference type="ARBA" id="ARBA00022527"/>
    </source>
</evidence>
<gene>
    <name evidence="6" type="ORF">GCM10010885_17880</name>
</gene>
<comment type="function">
    <text evidence="5">Bifunctional serine/threonine kinase and phosphorylase involved in the regulation of the pyruvate, phosphate dikinase (PPDK) by catalyzing its phosphorylation/dephosphorylation.</text>
</comment>
<keyword evidence="4 5" id="KW-0418">Kinase</keyword>
<dbReference type="GO" id="GO:0043531">
    <property type="term" value="F:ADP binding"/>
    <property type="evidence" value="ECO:0007669"/>
    <property type="project" value="UniProtKB-UniRule"/>
</dbReference>
<dbReference type="RefSeq" id="WP_188882541.1">
    <property type="nucleotide sequence ID" value="NZ_BMOY01000028.1"/>
</dbReference>
<dbReference type="AlphaFoldDB" id="A0A917NLB4"/>
<dbReference type="PANTHER" id="PTHR31756">
    <property type="entry name" value="PYRUVATE, PHOSPHATE DIKINASE REGULATORY PROTEIN 1, CHLOROPLASTIC"/>
    <property type="match status" value="1"/>
</dbReference>
<evidence type="ECO:0000313" key="7">
    <source>
        <dbReference type="Proteomes" id="UP000637695"/>
    </source>
</evidence>
<dbReference type="Pfam" id="PF03618">
    <property type="entry name" value="Kinase-PPPase"/>
    <property type="match status" value="1"/>
</dbReference>
<evidence type="ECO:0000313" key="6">
    <source>
        <dbReference type="EMBL" id="GGJ09233.1"/>
    </source>
</evidence>
<sequence>MPRLPVVYIVSDSVGETAEFVVRAAASQFDGGLCDIRRTSHVQSRRQIDEVLAAARAEAGVVAFTLVLPELREHMLSAARRFAVRAVDIMGPMLEAFAAVTGVPPRHQPGLVRQLDEEYFRRVEAIEFAVQHDDGRDPRGLMRADVVLIGVSRTSKTPLSMYLAHRRLRVANLPLLPEVAPPAELFALKGSGKVIGLTIQPAALNLIRRERLRSLGLPAEAEYASCARIREELAFAAEVMQRLHCPVIDVTNKAVEETAALILDLISRSRRTNGMADTAL</sequence>
<keyword evidence="7" id="KW-1185">Reference proteome</keyword>
<dbReference type="HAMAP" id="MF_00921">
    <property type="entry name" value="PDRP"/>
    <property type="match status" value="1"/>
</dbReference>
<proteinExistence type="inferred from homology"/>
<dbReference type="InterPro" id="IPR026565">
    <property type="entry name" value="PPDK_reg"/>
</dbReference>
<keyword evidence="2 5" id="KW-0808">Transferase</keyword>
<dbReference type="EMBL" id="BMOY01000028">
    <property type="protein sequence ID" value="GGJ09233.1"/>
    <property type="molecule type" value="Genomic_DNA"/>
</dbReference>
<dbReference type="PANTHER" id="PTHR31756:SF3">
    <property type="entry name" value="PYRUVATE, PHOSPHATE DIKINASE REGULATORY PROTEIN 1, CHLOROPLASTIC"/>
    <property type="match status" value="1"/>
</dbReference>
<name>A0A917NLB4_9BACL</name>
<reference evidence="6" key="1">
    <citation type="journal article" date="2014" name="Int. J. Syst. Evol. Microbiol.">
        <title>Complete genome sequence of Corynebacterium casei LMG S-19264T (=DSM 44701T), isolated from a smear-ripened cheese.</title>
        <authorList>
            <consortium name="US DOE Joint Genome Institute (JGI-PGF)"/>
            <person name="Walter F."/>
            <person name="Albersmeier A."/>
            <person name="Kalinowski J."/>
            <person name="Ruckert C."/>
        </authorList>
    </citation>
    <scope>NUCLEOTIDE SEQUENCE</scope>
    <source>
        <strain evidence="6">JCM 18487</strain>
    </source>
</reference>
<keyword evidence="6" id="KW-0670">Pyruvate</keyword>
<keyword evidence="1 5" id="KW-0723">Serine/threonine-protein kinase</keyword>
<feature type="binding site" evidence="5">
    <location>
        <begin position="150"/>
        <end position="157"/>
    </location>
    <ligand>
        <name>ADP</name>
        <dbReference type="ChEBI" id="CHEBI:456216"/>
    </ligand>
</feature>
<dbReference type="NCBIfam" id="NF003742">
    <property type="entry name" value="PRK05339.1"/>
    <property type="match status" value="1"/>
</dbReference>
<protein>
    <recommendedName>
        <fullName evidence="5">Putative pyruvate, phosphate dikinase regulatory protein</fullName>
        <shortName evidence="5">PPDK regulatory protein</shortName>
        <ecNumber evidence="5">2.7.11.32</ecNumber>
        <ecNumber evidence="5">2.7.4.27</ecNumber>
    </recommendedName>
</protein>
<dbReference type="EC" id="2.7.4.27" evidence="5"/>
<comment type="catalytic activity">
    <reaction evidence="5">
        <text>N(tele)-phospho-L-histidyl/L-threonyl-[pyruvate, phosphate dikinase] + ADP = N(tele)-phospho-L-histidyl/O-phospho-L-threonyl-[pyruvate, phosphate dikinase] + AMP + H(+)</text>
        <dbReference type="Rhea" id="RHEA:43692"/>
        <dbReference type="Rhea" id="RHEA-COMP:10650"/>
        <dbReference type="Rhea" id="RHEA-COMP:10651"/>
        <dbReference type="ChEBI" id="CHEBI:15378"/>
        <dbReference type="ChEBI" id="CHEBI:30013"/>
        <dbReference type="ChEBI" id="CHEBI:61977"/>
        <dbReference type="ChEBI" id="CHEBI:83586"/>
        <dbReference type="ChEBI" id="CHEBI:456215"/>
        <dbReference type="ChEBI" id="CHEBI:456216"/>
        <dbReference type="EC" id="2.7.11.32"/>
    </reaction>
</comment>
<keyword evidence="3 5" id="KW-0547">Nucleotide-binding</keyword>
<evidence type="ECO:0000256" key="3">
    <source>
        <dbReference type="ARBA" id="ARBA00022741"/>
    </source>
</evidence>
<dbReference type="GO" id="GO:0004674">
    <property type="term" value="F:protein serine/threonine kinase activity"/>
    <property type="evidence" value="ECO:0007669"/>
    <property type="project" value="UniProtKB-UniRule"/>
</dbReference>
<dbReference type="EC" id="2.7.11.32" evidence="5"/>
<comment type="catalytic activity">
    <reaction evidence="5">
        <text>N(tele)-phospho-L-histidyl/O-phospho-L-threonyl-[pyruvate, phosphate dikinase] + phosphate + H(+) = N(tele)-phospho-L-histidyl/L-threonyl-[pyruvate, phosphate dikinase] + diphosphate</text>
        <dbReference type="Rhea" id="RHEA:43696"/>
        <dbReference type="Rhea" id="RHEA-COMP:10650"/>
        <dbReference type="Rhea" id="RHEA-COMP:10651"/>
        <dbReference type="ChEBI" id="CHEBI:15378"/>
        <dbReference type="ChEBI" id="CHEBI:30013"/>
        <dbReference type="ChEBI" id="CHEBI:33019"/>
        <dbReference type="ChEBI" id="CHEBI:43474"/>
        <dbReference type="ChEBI" id="CHEBI:61977"/>
        <dbReference type="ChEBI" id="CHEBI:83586"/>
        <dbReference type="EC" id="2.7.4.27"/>
    </reaction>
</comment>
<evidence type="ECO:0000256" key="2">
    <source>
        <dbReference type="ARBA" id="ARBA00022679"/>
    </source>
</evidence>
<organism evidence="6 7">
    <name type="scientific">Alicyclobacillus cellulosilyticus</name>
    <dbReference type="NCBI Taxonomy" id="1003997"/>
    <lineage>
        <taxon>Bacteria</taxon>
        <taxon>Bacillati</taxon>
        <taxon>Bacillota</taxon>
        <taxon>Bacilli</taxon>
        <taxon>Bacillales</taxon>
        <taxon>Alicyclobacillaceae</taxon>
        <taxon>Alicyclobacillus</taxon>
    </lineage>
</organism>
<dbReference type="GO" id="GO:0016776">
    <property type="term" value="F:phosphotransferase activity, phosphate group as acceptor"/>
    <property type="evidence" value="ECO:0007669"/>
    <property type="project" value="UniProtKB-UniRule"/>
</dbReference>
<comment type="similarity">
    <text evidence="5">Belongs to the pyruvate, phosphate/water dikinase regulatory protein family. PDRP subfamily.</text>
</comment>
<accession>A0A917NLB4</accession>
<comment type="caution">
    <text evidence="6">The sequence shown here is derived from an EMBL/GenBank/DDBJ whole genome shotgun (WGS) entry which is preliminary data.</text>
</comment>
<reference evidence="6" key="2">
    <citation type="submission" date="2020-09" db="EMBL/GenBank/DDBJ databases">
        <authorList>
            <person name="Sun Q."/>
            <person name="Ohkuma M."/>
        </authorList>
    </citation>
    <scope>NUCLEOTIDE SEQUENCE</scope>
    <source>
        <strain evidence="6">JCM 18487</strain>
    </source>
</reference>
<evidence type="ECO:0000256" key="5">
    <source>
        <dbReference type="HAMAP-Rule" id="MF_00921"/>
    </source>
</evidence>
<evidence type="ECO:0000256" key="4">
    <source>
        <dbReference type="ARBA" id="ARBA00022777"/>
    </source>
</evidence>